<comment type="caution">
    <text evidence="1">The sequence shown here is derived from an EMBL/GenBank/DDBJ whole genome shotgun (WGS) entry which is preliminary data.</text>
</comment>
<accession>A0ACB8STQ6</accession>
<reference evidence="1" key="2">
    <citation type="journal article" date="2022" name="New Phytol.">
        <title>Evolutionary transition to the ectomycorrhizal habit in the genomes of a hyperdiverse lineage of mushroom-forming fungi.</title>
        <authorList>
            <person name="Looney B."/>
            <person name="Miyauchi S."/>
            <person name="Morin E."/>
            <person name="Drula E."/>
            <person name="Courty P.E."/>
            <person name="Kohler A."/>
            <person name="Kuo A."/>
            <person name="LaButti K."/>
            <person name="Pangilinan J."/>
            <person name="Lipzen A."/>
            <person name="Riley R."/>
            <person name="Andreopoulos W."/>
            <person name="He G."/>
            <person name="Johnson J."/>
            <person name="Nolan M."/>
            <person name="Tritt A."/>
            <person name="Barry K.W."/>
            <person name="Grigoriev I.V."/>
            <person name="Nagy L.G."/>
            <person name="Hibbett D."/>
            <person name="Henrissat B."/>
            <person name="Matheny P.B."/>
            <person name="Labbe J."/>
            <person name="Martin F.M."/>
        </authorList>
    </citation>
    <scope>NUCLEOTIDE SEQUENCE</scope>
    <source>
        <strain evidence="1">HHB10654</strain>
    </source>
</reference>
<dbReference type="EMBL" id="MU277226">
    <property type="protein sequence ID" value="KAI0059500.1"/>
    <property type="molecule type" value="Genomic_DNA"/>
</dbReference>
<sequence>FNGVAIVQRSIELGQPVLFVTLGFLASAEVEERGVGNIGLHDQRQALRWVNKYVNAFGGDPDKVTIWGESAGALSVGLQIITNGGNTEGLFRAAFMQSGSPGGAGPLTDGQPYYDALVADVGRSDAQDTLQCLREAPIHQLTVGIKNSPSTDSFQSLNIAWTPRVDGIFLKESPQQLILQGSVADIPFVTGDCDDEGTACSLSTVSLTTNQEVLDYFHENYFAKTSTGDIEQPLQLYRNDISLGSPFDTGTANALTPQYKRIAAIQGDMMFQAPRRFFLKQQSPRQKTYSFRKPSSVTMSTPAFDHAHGTDLVNIYGPGDLTDYLVRFAVTLDPSGDTGIFWPQFTTDDPKLLTLLDGATPLNITSDTYRVEGMEFLTQLSLADPNTF</sequence>
<reference evidence="1" key="1">
    <citation type="submission" date="2021-03" db="EMBL/GenBank/DDBJ databases">
        <authorList>
            <consortium name="DOE Joint Genome Institute"/>
            <person name="Ahrendt S."/>
            <person name="Looney B.P."/>
            <person name="Miyauchi S."/>
            <person name="Morin E."/>
            <person name="Drula E."/>
            <person name="Courty P.E."/>
            <person name="Chicoki N."/>
            <person name="Fauchery L."/>
            <person name="Kohler A."/>
            <person name="Kuo A."/>
            <person name="Labutti K."/>
            <person name="Pangilinan J."/>
            <person name="Lipzen A."/>
            <person name="Riley R."/>
            <person name="Andreopoulos W."/>
            <person name="He G."/>
            <person name="Johnson J."/>
            <person name="Barry K.W."/>
            <person name="Grigoriev I.V."/>
            <person name="Nagy L."/>
            <person name="Hibbett D."/>
            <person name="Henrissat B."/>
            <person name="Matheny P.B."/>
            <person name="Labbe J."/>
            <person name="Martin F."/>
        </authorList>
    </citation>
    <scope>NUCLEOTIDE SEQUENCE</scope>
    <source>
        <strain evidence="1">HHB10654</strain>
    </source>
</reference>
<protein>
    <submittedName>
        <fullName evidence="1">Alpha/beta-hydrolase</fullName>
    </submittedName>
</protein>
<feature type="non-terminal residue" evidence="1">
    <location>
        <position position="1"/>
    </location>
</feature>
<name>A0ACB8STQ6_9AGAM</name>
<dbReference type="Proteomes" id="UP000814140">
    <property type="component" value="Unassembled WGS sequence"/>
</dbReference>
<evidence type="ECO:0000313" key="2">
    <source>
        <dbReference type="Proteomes" id="UP000814140"/>
    </source>
</evidence>
<organism evidence="1 2">
    <name type="scientific">Artomyces pyxidatus</name>
    <dbReference type="NCBI Taxonomy" id="48021"/>
    <lineage>
        <taxon>Eukaryota</taxon>
        <taxon>Fungi</taxon>
        <taxon>Dikarya</taxon>
        <taxon>Basidiomycota</taxon>
        <taxon>Agaricomycotina</taxon>
        <taxon>Agaricomycetes</taxon>
        <taxon>Russulales</taxon>
        <taxon>Auriscalpiaceae</taxon>
        <taxon>Artomyces</taxon>
    </lineage>
</organism>
<proteinExistence type="predicted"/>
<gene>
    <name evidence="1" type="ORF">BV25DRAFT_1808967</name>
</gene>
<keyword evidence="2" id="KW-1185">Reference proteome</keyword>
<evidence type="ECO:0000313" key="1">
    <source>
        <dbReference type="EMBL" id="KAI0059500.1"/>
    </source>
</evidence>